<keyword evidence="2" id="KW-1185">Reference proteome</keyword>
<evidence type="ECO:0000313" key="2">
    <source>
        <dbReference type="Proteomes" id="UP000291343"/>
    </source>
</evidence>
<dbReference type="InParanoid" id="A0A482WPJ2"/>
<dbReference type="EMBL" id="QKKF02028090">
    <property type="protein sequence ID" value="RZF35519.1"/>
    <property type="molecule type" value="Genomic_DNA"/>
</dbReference>
<sequence>MAYPCRTLSEPCRRFSEITAAIGCWTAESPAGWPTPTNHSHSRAVGRGWLSPRPLLAGQAIALSQSQRSMLLD</sequence>
<dbReference type="AlphaFoldDB" id="A0A482WPJ2"/>
<reference evidence="1 2" key="1">
    <citation type="journal article" date="2017" name="Gigascience">
        <title>Genome sequence of the small brown planthopper, Laodelphax striatellus.</title>
        <authorList>
            <person name="Zhu J."/>
            <person name="Jiang F."/>
            <person name="Wang X."/>
            <person name="Yang P."/>
            <person name="Bao Y."/>
            <person name="Zhao W."/>
            <person name="Wang W."/>
            <person name="Lu H."/>
            <person name="Wang Q."/>
            <person name="Cui N."/>
            <person name="Li J."/>
            <person name="Chen X."/>
            <person name="Luo L."/>
            <person name="Yu J."/>
            <person name="Kang L."/>
            <person name="Cui F."/>
        </authorList>
    </citation>
    <scope>NUCLEOTIDE SEQUENCE [LARGE SCALE GENOMIC DNA]</scope>
    <source>
        <strain evidence="1">Lst14</strain>
    </source>
</reference>
<accession>A0A482WPJ2</accession>
<protein>
    <submittedName>
        <fullName evidence="1">Uncharacterized protein</fullName>
    </submittedName>
</protein>
<organism evidence="1 2">
    <name type="scientific">Laodelphax striatellus</name>
    <name type="common">Small brown planthopper</name>
    <name type="synonym">Delphax striatella</name>
    <dbReference type="NCBI Taxonomy" id="195883"/>
    <lineage>
        <taxon>Eukaryota</taxon>
        <taxon>Metazoa</taxon>
        <taxon>Ecdysozoa</taxon>
        <taxon>Arthropoda</taxon>
        <taxon>Hexapoda</taxon>
        <taxon>Insecta</taxon>
        <taxon>Pterygota</taxon>
        <taxon>Neoptera</taxon>
        <taxon>Paraneoptera</taxon>
        <taxon>Hemiptera</taxon>
        <taxon>Auchenorrhyncha</taxon>
        <taxon>Fulgoroidea</taxon>
        <taxon>Delphacidae</taxon>
        <taxon>Criomorphinae</taxon>
        <taxon>Laodelphax</taxon>
    </lineage>
</organism>
<name>A0A482WPJ2_LAOST</name>
<evidence type="ECO:0000313" key="1">
    <source>
        <dbReference type="EMBL" id="RZF35519.1"/>
    </source>
</evidence>
<gene>
    <name evidence="1" type="ORF">LSTR_LSTR010210</name>
</gene>
<comment type="caution">
    <text evidence="1">The sequence shown here is derived from an EMBL/GenBank/DDBJ whole genome shotgun (WGS) entry which is preliminary data.</text>
</comment>
<proteinExistence type="predicted"/>
<dbReference type="Proteomes" id="UP000291343">
    <property type="component" value="Unassembled WGS sequence"/>
</dbReference>